<sequence length="139" mass="15738">MLKNTCREVTADQNTVVATPPLPAGVVRGNEGKISEKAPAACVLCATFIHLPRVVVMGEVFNAVVVYYIVSIIHTRRSQEIPAQFRYKLMRYIEDLSPKLGNWRCEFPCLREHVKLSALAIMSWLKWHQQWAVTDGEGK</sequence>
<evidence type="ECO:0000313" key="2">
    <source>
        <dbReference type="Proteomes" id="UP000838756"/>
    </source>
</evidence>
<reference evidence="1" key="1">
    <citation type="submission" date="2022-03" db="EMBL/GenBank/DDBJ databases">
        <authorList>
            <person name="Lindestad O."/>
        </authorList>
    </citation>
    <scope>NUCLEOTIDE SEQUENCE</scope>
</reference>
<evidence type="ECO:0000313" key="1">
    <source>
        <dbReference type="EMBL" id="CAH2237002.1"/>
    </source>
</evidence>
<gene>
    <name evidence="1" type="primary">jg9494</name>
    <name evidence="1" type="ORF">PAEG_LOCUS14318</name>
</gene>
<name>A0A8S4RK74_9NEOP</name>
<accession>A0A8S4RK74</accession>
<keyword evidence="2" id="KW-1185">Reference proteome</keyword>
<protein>
    <submittedName>
        <fullName evidence="1">Jg9494 protein</fullName>
    </submittedName>
</protein>
<organism evidence="1 2">
    <name type="scientific">Pararge aegeria aegeria</name>
    <dbReference type="NCBI Taxonomy" id="348720"/>
    <lineage>
        <taxon>Eukaryota</taxon>
        <taxon>Metazoa</taxon>
        <taxon>Ecdysozoa</taxon>
        <taxon>Arthropoda</taxon>
        <taxon>Hexapoda</taxon>
        <taxon>Insecta</taxon>
        <taxon>Pterygota</taxon>
        <taxon>Neoptera</taxon>
        <taxon>Endopterygota</taxon>
        <taxon>Lepidoptera</taxon>
        <taxon>Glossata</taxon>
        <taxon>Ditrysia</taxon>
        <taxon>Papilionoidea</taxon>
        <taxon>Nymphalidae</taxon>
        <taxon>Satyrinae</taxon>
        <taxon>Satyrini</taxon>
        <taxon>Parargina</taxon>
        <taxon>Pararge</taxon>
    </lineage>
</organism>
<dbReference type="EMBL" id="CAKXAJ010025241">
    <property type="protein sequence ID" value="CAH2237002.1"/>
    <property type="molecule type" value="Genomic_DNA"/>
</dbReference>
<comment type="caution">
    <text evidence="1">The sequence shown here is derived from an EMBL/GenBank/DDBJ whole genome shotgun (WGS) entry which is preliminary data.</text>
</comment>
<proteinExistence type="predicted"/>
<dbReference type="AlphaFoldDB" id="A0A8S4RK74"/>
<dbReference type="Proteomes" id="UP000838756">
    <property type="component" value="Unassembled WGS sequence"/>
</dbReference>